<dbReference type="Pfam" id="PF08544">
    <property type="entry name" value="GHMP_kinases_C"/>
    <property type="match status" value="1"/>
</dbReference>
<keyword evidence="6" id="KW-0067">ATP-binding</keyword>
<dbReference type="GO" id="GO:0004631">
    <property type="term" value="F:phosphomevalonate kinase activity"/>
    <property type="evidence" value="ECO:0007669"/>
    <property type="project" value="UniProtKB-EC"/>
</dbReference>
<evidence type="ECO:0000256" key="4">
    <source>
        <dbReference type="ARBA" id="ARBA00022741"/>
    </source>
</evidence>
<dbReference type="InterPro" id="IPR013750">
    <property type="entry name" value="GHMP_kinase_C_dom"/>
</dbReference>
<accession>A0A4P6ZL53</accession>
<keyword evidence="3 9" id="KW-0808">Transferase</keyword>
<dbReference type="InterPro" id="IPR006204">
    <property type="entry name" value="GHMP_kinase_N_dom"/>
</dbReference>
<evidence type="ECO:0000313" key="10">
    <source>
        <dbReference type="Proteomes" id="UP000294321"/>
    </source>
</evidence>
<evidence type="ECO:0000256" key="2">
    <source>
        <dbReference type="ARBA" id="ARBA00012958"/>
    </source>
</evidence>
<dbReference type="InterPro" id="IPR014721">
    <property type="entry name" value="Ribsml_uS5_D2-typ_fold_subgr"/>
</dbReference>
<organism evidence="9 10">
    <name type="scientific">Acetilactobacillus jinshanensis</name>
    <dbReference type="NCBI Taxonomy" id="1720083"/>
    <lineage>
        <taxon>Bacteria</taxon>
        <taxon>Bacillati</taxon>
        <taxon>Bacillota</taxon>
        <taxon>Bacilli</taxon>
        <taxon>Lactobacillales</taxon>
        <taxon>Lactobacillaceae</taxon>
        <taxon>Acetilactobacillus</taxon>
    </lineage>
</organism>
<dbReference type="AlphaFoldDB" id="A0A4P6ZL53"/>
<dbReference type="KEGG" id="lji:ELX58_05300"/>
<dbReference type="InterPro" id="IPR020568">
    <property type="entry name" value="Ribosomal_Su5_D2-typ_SF"/>
</dbReference>
<dbReference type="NCBIfam" id="TIGR01220">
    <property type="entry name" value="Pmev_kin_Gr_pos"/>
    <property type="match status" value="1"/>
</dbReference>
<comment type="pathway">
    <text evidence="1">Isoprenoid biosynthesis; isopentenyl diphosphate biosynthesis via mevalonate pathway; isopentenyl diphosphate from (R)-mevalonate: step 2/3.</text>
</comment>
<dbReference type="Proteomes" id="UP000294321">
    <property type="component" value="Chromosome"/>
</dbReference>
<dbReference type="InterPro" id="IPR036554">
    <property type="entry name" value="GHMP_kinase_C_sf"/>
</dbReference>
<dbReference type="EC" id="2.7.4.2" evidence="2"/>
<dbReference type="OrthoDB" id="1522677at2"/>
<dbReference type="GO" id="GO:0019287">
    <property type="term" value="P:isopentenyl diphosphate biosynthetic process, mevalonate pathway"/>
    <property type="evidence" value="ECO:0007669"/>
    <property type="project" value="UniProtKB-UniPathway"/>
</dbReference>
<evidence type="ECO:0000256" key="3">
    <source>
        <dbReference type="ARBA" id="ARBA00022679"/>
    </source>
</evidence>
<dbReference type="UniPathway" id="UPA00057">
    <property type="reaction ID" value="UER00099"/>
</dbReference>
<protein>
    <recommendedName>
        <fullName evidence="2">phosphomevalonate kinase</fullName>
        <ecNumber evidence="2">2.7.4.2</ecNumber>
    </recommendedName>
</protein>
<reference evidence="10" key="1">
    <citation type="submission" date="2018-12" db="EMBL/GenBank/DDBJ databases">
        <title>A new species of lactobacillus.</title>
        <authorList>
            <person name="Jian Y."/>
            <person name="Xin L."/>
            <person name="Hong Z.J."/>
            <person name="Ming L.Z."/>
            <person name="Hong X.Z."/>
        </authorList>
    </citation>
    <scope>NUCLEOTIDE SEQUENCE [LARGE SCALE GENOMIC DNA]</scope>
    <source>
        <strain evidence="10">HSLZ-75</strain>
    </source>
</reference>
<dbReference type="InterPro" id="IPR005917">
    <property type="entry name" value="Pmev_kinase_bact"/>
</dbReference>
<keyword evidence="10" id="KW-1185">Reference proteome</keyword>
<evidence type="ECO:0000256" key="1">
    <source>
        <dbReference type="ARBA" id="ARBA00005017"/>
    </source>
</evidence>
<feature type="domain" description="GHMP kinase C-terminal" evidence="8">
    <location>
        <begin position="259"/>
        <end position="342"/>
    </location>
</feature>
<evidence type="ECO:0000259" key="8">
    <source>
        <dbReference type="Pfam" id="PF08544"/>
    </source>
</evidence>
<dbReference type="PRINTS" id="PR00959">
    <property type="entry name" value="MEVGALKINASE"/>
</dbReference>
<evidence type="ECO:0000256" key="5">
    <source>
        <dbReference type="ARBA" id="ARBA00022777"/>
    </source>
</evidence>
<dbReference type="Gene3D" id="3.30.70.890">
    <property type="entry name" value="GHMP kinase, C-terminal domain"/>
    <property type="match status" value="1"/>
</dbReference>
<name>A0A4P6ZL53_9LACO</name>
<dbReference type="GO" id="GO:0005524">
    <property type="term" value="F:ATP binding"/>
    <property type="evidence" value="ECO:0007669"/>
    <property type="project" value="UniProtKB-KW"/>
</dbReference>
<evidence type="ECO:0000256" key="6">
    <source>
        <dbReference type="ARBA" id="ARBA00022840"/>
    </source>
</evidence>
<dbReference type="PANTHER" id="PTHR31814:SF2">
    <property type="entry name" value="PHOSPHOMEVALONATE KINASE"/>
    <property type="match status" value="1"/>
</dbReference>
<dbReference type="RefSeq" id="WP_133442114.1">
    <property type="nucleotide sequence ID" value="NZ_CP034726.1"/>
</dbReference>
<gene>
    <name evidence="9" type="ORF">ELX58_05300</name>
</gene>
<evidence type="ECO:0000313" key="9">
    <source>
        <dbReference type="EMBL" id="QBP18555.1"/>
    </source>
</evidence>
<sequence>MIKVIAPGKLYIAGEYAVVDGMPSIVVALNQYITVEISAGHKYGSIISKQYQASTIYWRREGNQMIFDNRDNPFRYILSAIKITEQYARSLHVKLGLYHLKIDSQLDSPDGKKYGLGSSAAVTVATINALCAFYHIPINKEQLFKLSAIAHFSVQGNGSLGDIAASVYGGWIAFRTFDHQWLKIMQRNSSIKTLINMPWPNLKIEQLTVPESLQLLIGWTGTPASTSHLVDKVSLGRAHNPEKYNQFLKASKKCLIKMIHGFREGSLKLIKHEIAVNRKLLNQLGDFTKVDIETPQLKKLSRIAIHYGGSAKSSGAGGGDCGITVVNRQSPIKQILDEWKQNHIQPLKFKVTQQSSGVVHHD</sequence>
<keyword evidence="4" id="KW-0547">Nucleotide-binding</keyword>
<dbReference type="Gene3D" id="3.30.230.10">
    <property type="match status" value="1"/>
</dbReference>
<keyword evidence="5 9" id="KW-0418">Kinase</keyword>
<evidence type="ECO:0000259" key="7">
    <source>
        <dbReference type="Pfam" id="PF00288"/>
    </source>
</evidence>
<dbReference type="Pfam" id="PF00288">
    <property type="entry name" value="GHMP_kinases_N"/>
    <property type="match status" value="1"/>
</dbReference>
<dbReference type="PANTHER" id="PTHR31814">
    <property type="match status" value="1"/>
</dbReference>
<dbReference type="SUPFAM" id="SSF55060">
    <property type="entry name" value="GHMP Kinase, C-terminal domain"/>
    <property type="match status" value="1"/>
</dbReference>
<dbReference type="SUPFAM" id="SSF54211">
    <property type="entry name" value="Ribosomal protein S5 domain 2-like"/>
    <property type="match status" value="1"/>
</dbReference>
<feature type="domain" description="GHMP kinase N-terminal" evidence="7">
    <location>
        <begin position="76"/>
        <end position="170"/>
    </location>
</feature>
<dbReference type="EMBL" id="CP034726">
    <property type="protein sequence ID" value="QBP18555.1"/>
    <property type="molecule type" value="Genomic_DNA"/>
</dbReference>
<dbReference type="InterPro" id="IPR035102">
    <property type="entry name" value="Phosphomevalonate_kinase"/>
</dbReference>
<proteinExistence type="predicted"/>